<dbReference type="NCBIfam" id="TIGR00290">
    <property type="entry name" value="MJ0570_dom"/>
    <property type="match status" value="1"/>
</dbReference>
<gene>
    <name evidence="2" type="ORF">MCBB_1084</name>
</gene>
<dbReference type="KEGG" id="mcub:MCBB_1084"/>
<reference evidence="2 3" key="1">
    <citation type="submission" date="2016-08" db="EMBL/GenBank/DDBJ databases">
        <authorList>
            <person name="Seilhamer J.J."/>
        </authorList>
    </citation>
    <scope>NUCLEOTIDE SEQUENCE [LARGE SCALE GENOMIC DNA]</scope>
    <source>
        <strain evidence="2">Buetzberg</strain>
    </source>
</reference>
<proteinExistence type="predicted"/>
<dbReference type="GO" id="GO:0017178">
    <property type="term" value="F:diphthine-ammonia ligase activity"/>
    <property type="evidence" value="ECO:0007669"/>
    <property type="project" value="TreeGrafter"/>
</dbReference>
<name>A0A1D3L275_9EURY</name>
<dbReference type="NCBIfam" id="TIGR03679">
    <property type="entry name" value="arCOG00187"/>
    <property type="match status" value="1"/>
</dbReference>
<evidence type="ECO:0000313" key="3">
    <source>
        <dbReference type="Proteomes" id="UP000094707"/>
    </source>
</evidence>
<dbReference type="PATRIC" id="fig|129848.4.peg.1092"/>
<dbReference type="NCBIfam" id="TIGR00289">
    <property type="entry name" value="TIGR00289 family protein"/>
    <property type="match status" value="1"/>
</dbReference>
<accession>A0A1D3L275</accession>
<dbReference type="CDD" id="cd01994">
    <property type="entry name" value="AANH_PF0828-like"/>
    <property type="match status" value="1"/>
</dbReference>
<dbReference type="Proteomes" id="UP000094707">
    <property type="component" value="Chromosome I"/>
</dbReference>
<dbReference type="Gene3D" id="3.90.1490.10">
    <property type="entry name" value="putative n-type atp pyrophosphatase, domain 2"/>
    <property type="match status" value="1"/>
</dbReference>
<dbReference type="PANTHER" id="PTHR12196:SF2">
    <property type="entry name" value="DIPHTHINE--AMMONIA LIGASE"/>
    <property type="match status" value="1"/>
</dbReference>
<dbReference type="InterPro" id="IPR002761">
    <property type="entry name" value="Diphthami_syn_dom"/>
</dbReference>
<dbReference type="InterPro" id="IPR030662">
    <property type="entry name" value="DPH6/MJ0570"/>
</dbReference>
<dbReference type="GO" id="GO:0017183">
    <property type="term" value="P:protein histidyl modification to diphthamide"/>
    <property type="evidence" value="ECO:0007669"/>
    <property type="project" value="TreeGrafter"/>
</dbReference>
<dbReference type="PIRSF" id="PIRSF039123">
    <property type="entry name" value="Diphthamide_synthase"/>
    <property type="match status" value="1"/>
</dbReference>
<dbReference type="Pfam" id="PF01902">
    <property type="entry name" value="Diphthami_syn_2"/>
    <property type="match status" value="1"/>
</dbReference>
<evidence type="ECO:0000313" key="2">
    <source>
        <dbReference type="EMBL" id="SCG85643.1"/>
    </source>
</evidence>
<dbReference type="STRING" id="118062.MCBB_1084"/>
<feature type="domain" description="Diphthamide synthase" evidence="1">
    <location>
        <begin position="1"/>
        <end position="221"/>
    </location>
</feature>
<protein>
    <recommendedName>
        <fullName evidence="1">Diphthamide synthase domain-containing protein</fullName>
    </recommendedName>
</protein>
<dbReference type="EMBL" id="LT607756">
    <property type="protein sequence ID" value="SCG85643.1"/>
    <property type="molecule type" value="Genomic_DNA"/>
</dbReference>
<keyword evidence="3" id="KW-1185">Reference proteome</keyword>
<dbReference type="AlphaFoldDB" id="A0A1D3L275"/>
<organism evidence="2 3">
    <name type="scientific">Methanobacterium congolense</name>
    <dbReference type="NCBI Taxonomy" id="118062"/>
    <lineage>
        <taxon>Archaea</taxon>
        <taxon>Methanobacteriati</taxon>
        <taxon>Methanobacteriota</taxon>
        <taxon>Methanomada group</taxon>
        <taxon>Methanobacteria</taxon>
        <taxon>Methanobacteriales</taxon>
        <taxon>Methanobacteriaceae</taxon>
        <taxon>Methanobacterium</taxon>
    </lineage>
</organism>
<dbReference type="PANTHER" id="PTHR12196">
    <property type="entry name" value="DOMAIN OF UNKNOWN FUNCTION 71 DUF71 -CONTAINING PROTEIN"/>
    <property type="match status" value="1"/>
</dbReference>
<dbReference type="InterPro" id="IPR014729">
    <property type="entry name" value="Rossmann-like_a/b/a_fold"/>
</dbReference>
<dbReference type="OrthoDB" id="372052at2157"/>
<dbReference type="InterPro" id="IPR022427">
    <property type="entry name" value="MJ0570_ATP-bd"/>
</dbReference>
<dbReference type="InterPro" id="IPR005237">
    <property type="entry name" value="MJ0570"/>
</dbReference>
<dbReference type="RefSeq" id="WP_071906777.1">
    <property type="nucleotide sequence ID" value="NZ_LT607756.1"/>
</dbReference>
<evidence type="ECO:0000259" key="1">
    <source>
        <dbReference type="Pfam" id="PF01902"/>
    </source>
</evidence>
<dbReference type="SUPFAM" id="SSF52402">
    <property type="entry name" value="Adenine nucleotide alpha hydrolases-like"/>
    <property type="match status" value="1"/>
</dbReference>
<dbReference type="Gene3D" id="3.40.50.620">
    <property type="entry name" value="HUPs"/>
    <property type="match status" value="1"/>
</dbReference>
<dbReference type="GeneID" id="30411929"/>
<sequence>MKAAVLFSGGKDSTMAAYKAVEEGWELEYLVSMFSENPASYMFHVPNIGLTELSSEAMGVPLLRVKTLGKKEEELEDLRRALGELKERGVEAVFAGALESVYQKSRIDDICSELGLESHAPLWHRDPREYMEEIINLGFEVIVTSVSAEGLDESWLGRKLDMEVLDEIVKLNEKYGIHIGFEGGEAETLVLDCPLFKKRINVVEARKVWEKDSGYYLIDEAVLEDKD</sequence>